<dbReference type="Pfam" id="PF20601">
    <property type="entry name" value="DUF6797"/>
    <property type="match status" value="1"/>
</dbReference>
<dbReference type="InterPro" id="IPR011042">
    <property type="entry name" value="6-blade_b-propeller_TolB-like"/>
</dbReference>
<dbReference type="GO" id="GO:0046872">
    <property type="term" value="F:metal ion binding"/>
    <property type="evidence" value="ECO:0007669"/>
    <property type="project" value="UniProtKB-KW"/>
</dbReference>
<dbReference type="AlphaFoldDB" id="F2AYS9"/>
<evidence type="ECO:0000259" key="5">
    <source>
        <dbReference type="PROSITE" id="PS51007"/>
    </source>
</evidence>
<comment type="caution">
    <text evidence="6">The sequence shown here is derived from an EMBL/GenBank/DDBJ whole genome shotgun (WGS) entry which is preliminary data.</text>
</comment>
<dbReference type="Pfam" id="PF13442">
    <property type="entry name" value="Cytochrome_CBB3"/>
    <property type="match status" value="1"/>
</dbReference>
<dbReference type="SUPFAM" id="SSF46626">
    <property type="entry name" value="Cytochrome c"/>
    <property type="match status" value="2"/>
</dbReference>
<dbReference type="GO" id="GO:0009055">
    <property type="term" value="F:electron transfer activity"/>
    <property type="evidence" value="ECO:0007669"/>
    <property type="project" value="InterPro"/>
</dbReference>
<evidence type="ECO:0000313" key="7">
    <source>
        <dbReference type="Proteomes" id="UP000006222"/>
    </source>
</evidence>
<dbReference type="Proteomes" id="UP000006222">
    <property type="component" value="Unassembled WGS sequence"/>
</dbReference>
<dbReference type="SUPFAM" id="SSF63829">
    <property type="entry name" value="Calcium-dependent phosphotriesterase"/>
    <property type="match status" value="1"/>
</dbReference>
<evidence type="ECO:0000256" key="4">
    <source>
        <dbReference type="PROSITE-ProRule" id="PRU00433"/>
    </source>
</evidence>
<name>F2AYS9_RHOBT</name>
<dbReference type="NCBIfam" id="TIGR02603">
    <property type="entry name" value="CxxCH_TIGR02603"/>
    <property type="match status" value="1"/>
</dbReference>
<dbReference type="InterPro" id="IPR046476">
    <property type="entry name" value="DUF6797"/>
</dbReference>
<dbReference type="InterPro" id="IPR036909">
    <property type="entry name" value="Cyt_c-like_dom_sf"/>
</dbReference>
<proteinExistence type="predicted"/>
<feature type="domain" description="Cytochrome c" evidence="5">
    <location>
        <begin position="178"/>
        <end position="296"/>
    </location>
</feature>
<dbReference type="PATRIC" id="fig|991778.3.peg.5171"/>
<accession>F2AYS9</accession>
<dbReference type="AntiFam" id="ANF00066">
    <property type="entry name" value="Translation of palindromic DNA repeat"/>
</dbReference>
<dbReference type="InterPro" id="IPR013427">
    <property type="entry name" value="Haem-bd_dom_put"/>
</dbReference>
<keyword evidence="3 4" id="KW-0408">Iron</keyword>
<dbReference type="EMBL" id="AFAR01000245">
    <property type="protein sequence ID" value="EGF25196.1"/>
    <property type="molecule type" value="Genomic_DNA"/>
</dbReference>
<dbReference type="PANTHER" id="PTHR33546">
    <property type="entry name" value="LARGE, MULTIFUNCTIONAL SECRETED PROTEIN-RELATED"/>
    <property type="match status" value="1"/>
</dbReference>
<sequence length="1213" mass="134999">MWVDVGRWPTNFTSFSIPGAMPQATMTKAVGQQNRMQKAQLQNSRVGLWSRVDQQAVMPRVTKKQKRYLKSGLGGRDILAARWRVGIPTRRRRSPGAIAAKSGRWKSLRRLFCSRLFRAAMLCLASKGKRFVNRITICGMLLLLSMGSTATAQNDRAILQTLMFESPEKLAADAVSGGDAVRGAVVFFTPSMSCASCHAVGAPMETSQANVGPNLASPNPDLSNAEIVDAILHPSKTIAKGFETVQVLTVDGKVLTGVLVAESDESVQLRDPSTGKTIEVSGEEIEDVAMSELSVMPEGVAGQIESRQAFLDLVRYLIEIRDGGAVRAAELQPKVMPTAEPLPEYESHIDHAGILASLDQQAMKRGEAIYNRTCVNCHGTVDEPGSLPTSLRFASGKFKNGFDPHSMYQTITKGFGLMLPQRNLVPQQKYDVIHYIRQAYLKDHNPTQFARVDEEYLASLPKGDTRGPEPSLIEAWREMDYGPNLMATVEIGDDAKNFAYKGHAIRLDQGPGGITRGEHRVVYEQDTMRVAAAWLGDEFIDYNGINFNGVHRRHPRIVGDVVFENANGPGWANPENDSFDEVREPGRDGRFYGPLPKAWIDYQGTYVSGMETILHYRVGGIDVHERPALDQLGERSMFQRTLSVGANESRLTMRVADRERGEVLLDDDHAKAVWSSSADDSASMAFVVTGDVSQLEWQFADDQIRLALMPNANARNFVVHAFRTDNKSDAKQTIGQLIEGLDPAARSAKDWANVAKENSKRWPQIVTTKITTADAGGPFAVDTIQYPVNNPWFCRMRLTGVDFRDDGESAVLSDWDGNVWKVTGLHQPEVTWQRIASGLFQPLGIKIRDGEIFVTCRDQICRLHDFNGDGETDYYESFNHDHFVTDHFHEFAMGLQCDDDGNFYYAKSACHALPAIVPHHGTLLKVSADGSSTEILANGFRAANGVCFNDDGTFFVTDQEGHWNPKNRINWVRPGRFYGNMFGYHDVTDPSDSAMEPPMCWITNSFDRSPAELLWVTSDKWGPLKGSLLNTSYGYGKLYVVPHETVGDQMQGGMCELPLPQFPTGIMRGRFHPGDGDLYVTGMYSWAGTQQADGGFYRVRYTGKPIHVPLSLRCRGTTVRIGLSDDVDPESVTPEGFSISRWNIKRSRNYGSKHFDTQAIEVTSAKWDEQQREIVLELPELKPTWCMEIQMELRGADGEPIHRVIHNTIHELN</sequence>
<dbReference type="Gene3D" id="2.120.10.30">
    <property type="entry name" value="TolB, C-terminal domain"/>
    <property type="match status" value="1"/>
</dbReference>
<organism evidence="6 7">
    <name type="scientific">Rhodopirellula baltica WH47</name>
    <dbReference type="NCBI Taxonomy" id="991778"/>
    <lineage>
        <taxon>Bacteria</taxon>
        <taxon>Pseudomonadati</taxon>
        <taxon>Planctomycetota</taxon>
        <taxon>Planctomycetia</taxon>
        <taxon>Pirellulales</taxon>
        <taxon>Pirellulaceae</taxon>
        <taxon>Rhodopirellula</taxon>
    </lineage>
</organism>
<gene>
    <name evidence="6" type="ORF">RBWH47_02383</name>
</gene>
<dbReference type="InterPro" id="IPR009056">
    <property type="entry name" value="Cyt_c-like_dom"/>
</dbReference>
<evidence type="ECO:0000256" key="3">
    <source>
        <dbReference type="ARBA" id="ARBA00023004"/>
    </source>
</evidence>
<keyword evidence="2 4" id="KW-0479">Metal-binding</keyword>
<reference evidence="6 7" key="1">
    <citation type="journal article" date="2013" name="Mar. Genomics">
        <title>Expression of sulfatases in Rhodopirellula baltica and the diversity of sulfatases in the genus Rhodopirellula.</title>
        <authorList>
            <person name="Wegner C.E."/>
            <person name="Richter-Heitmann T."/>
            <person name="Klindworth A."/>
            <person name="Klockow C."/>
            <person name="Richter M."/>
            <person name="Achstetter T."/>
            <person name="Glockner F.O."/>
            <person name="Harder J."/>
        </authorList>
    </citation>
    <scope>NUCLEOTIDE SEQUENCE [LARGE SCALE GENOMIC DNA]</scope>
    <source>
        <strain evidence="6 7">WH47</strain>
    </source>
</reference>
<evidence type="ECO:0000313" key="6">
    <source>
        <dbReference type="EMBL" id="EGF25196.1"/>
    </source>
</evidence>
<feature type="domain" description="Cytochrome c" evidence="5">
    <location>
        <begin position="361"/>
        <end position="440"/>
    </location>
</feature>
<dbReference type="Gene3D" id="1.10.760.10">
    <property type="entry name" value="Cytochrome c-like domain"/>
    <property type="match status" value="2"/>
</dbReference>
<dbReference type="GO" id="GO:0020037">
    <property type="term" value="F:heme binding"/>
    <property type="evidence" value="ECO:0007669"/>
    <property type="project" value="InterPro"/>
</dbReference>
<keyword evidence="1 4" id="KW-0349">Heme</keyword>
<dbReference type="PANTHER" id="PTHR33546:SF1">
    <property type="entry name" value="LARGE, MULTIFUNCTIONAL SECRETED PROTEIN"/>
    <property type="match status" value="1"/>
</dbReference>
<protein>
    <submittedName>
        <fullName evidence="6">Large, multifunctional secreted protein</fullName>
    </submittedName>
</protein>
<evidence type="ECO:0000256" key="1">
    <source>
        <dbReference type="ARBA" id="ARBA00022617"/>
    </source>
</evidence>
<evidence type="ECO:0000256" key="2">
    <source>
        <dbReference type="ARBA" id="ARBA00022723"/>
    </source>
</evidence>
<dbReference type="PROSITE" id="PS51007">
    <property type="entry name" value="CYTC"/>
    <property type="match status" value="2"/>
</dbReference>